<dbReference type="FunFam" id="1.10.510.10:FF:000476">
    <property type="entry name" value="PAS domain-containing protein tyrosine kinase family protein"/>
    <property type="match status" value="1"/>
</dbReference>
<dbReference type="OMA" id="YHELARN"/>
<evidence type="ECO:0000256" key="3">
    <source>
        <dbReference type="ARBA" id="ARBA00012513"/>
    </source>
</evidence>
<keyword evidence="6" id="KW-0716">Sensory transduction</keyword>
<dbReference type="InterPro" id="IPR000719">
    <property type="entry name" value="Prot_kinase_dom"/>
</dbReference>
<dbReference type="PRINTS" id="PR00109">
    <property type="entry name" value="TYRKINASE"/>
</dbReference>
<evidence type="ECO:0000313" key="22">
    <source>
        <dbReference type="Proteomes" id="UP000195402"/>
    </source>
</evidence>
<sequence length="778" mass="87924">MAVDESTTGLYRVLLSRFRDLEASHSKLREQIELVVQEREKEQRMMIRRGEEGLSDSNELTSDSDWGHLKGFFFSGWPFSKVLQSMGHALHVCRPCDGKIIYWNRTAETLYGWKDYEVVGRRISDLLIEEQIHVSAEKIIEKLSSGQPWSGQLPFRKRSGEIFMALVTKSLLYEDDELVGVITVSSDAAIFNIINSENLRTYQDPAYVQNREGRSYMKKIKWLQQPQIASIPQIPSSVSTLASKVFSRKRGEDDDCSVCPSSRNRGESVIDTEDLESMKSGKQSTLRLHIGTNTTERNSKWEAESLIGFVQPYKIAAKIREKLHVGGSGKEDCRNVALHSSVDYSANNAVGSAPNFPRVSSKSSLDHPDFIIEKRVANYGKKDPVHADKTGYLDRQGLRDQNQLKEDSLITNKNPLMNSCLECQECSRMPIVGNTLPQLGQEHDGKEEAQPNSGNSGEALEEKTTVCQKLEITQSPTLLSSGESTASSHENLSTKGNKFDCEIGWEDLHLGEEVGQGSYAVVYRGIWNGSDVAIKVYVGSEYREATLLDYKKEVAIMQRLRHPNVLLFMGAVYSPERLAIVTEFLPRGSLFKTLHKNNQSLDIRRRLKMALDVVRGMNYLHHRNPPIVHRDLKSTNLLVDRNWTVKVGDFGLSKWKHATFVTAKSGRGTPQWMAPEVLRNEPSNEKSDLFSFGVILWELMTESIPWTNLNPLQVVGVVGFMDRRLDIPESLDPRLSSIINNCWQSEPGRRPSFEELIPRMTDLIQTFAAVTVQKRSKP</sequence>
<dbReference type="OrthoDB" id="339325at2759"/>
<organism evidence="21 22">
    <name type="scientific">Macleaya cordata</name>
    <name type="common">Five-seeded plume-poppy</name>
    <name type="synonym">Bocconia cordata</name>
    <dbReference type="NCBI Taxonomy" id="56857"/>
    <lineage>
        <taxon>Eukaryota</taxon>
        <taxon>Viridiplantae</taxon>
        <taxon>Streptophyta</taxon>
        <taxon>Embryophyta</taxon>
        <taxon>Tracheophyta</taxon>
        <taxon>Spermatophyta</taxon>
        <taxon>Magnoliopsida</taxon>
        <taxon>Ranunculales</taxon>
        <taxon>Papaveraceae</taxon>
        <taxon>Papaveroideae</taxon>
        <taxon>Macleaya</taxon>
    </lineage>
</organism>
<keyword evidence="11" id="KW-0157">Chromophore</keyword>
<dbReference type="GO" id="GO:0004674">
    <property type="term" value="F:protein serine/threonine kinase activity"/>
    <property type="evidence" value="ECO:0007669"/>
    <property type="project" value="UniProtKB-KW"/>
</dbReference>
<evidence type="ECO:0000256" key="11">
    <source>
        <dbReference type="ARBA" id="ARBA00022991"/>
    </source>
</evidence>
<proteinExistence type="inferred from homology"/>
<dbReference type="PANTHER" id="PTHR44329">
    <property type="entry name" value="SERINE/THREONINE-PROTEIN KINASE TNNI3K-RELATED"/>
    <property type="match status" value="1"/>
</dbReference>
<feature type="coiled-coil region" evidence="17">
    <location>
        <begin position="18"/>
        <end position="45"/>
    </location>
</feature>
<accession>A0A200QUM9</accession>
<dbReference type="GO" id="GO:0016020">
    <property type="term" value="C:membrane"/>
    <property type="evidence" value="ECO:0007669"/>
    <property type="project" value="UniProtKB-SubCell"/>
</dbReference>
<comment type="catalytic activity">
    <reaction evidence="15">
        <text>L-seryl-[protein] + ATP = O-phospho-L-seryl-[protein] + ADP + H(+)</text>
        <dbReference type="Rhea" id="RHEA:17989"/>
        <dbReference type="Rhea" id="RHEA-COMP:9863"/>
        <dbReference type="Rhea" id="RHEA-COMP:11604"/>
        <dbReference type="ChEBI" id="CHEBI:15378"/>
        <dbReference type="ChEBI" id="CHEBI:29999"/>
        <dbReference type="ChEBI" id="CHEBI:30616"/>
        <dbReference type="ChEBI" id="CHEBI:83421"/>
        <dbReference type="ChEBI" id="CHEBI:456216"/>
        <dbReference type="EC" id="2.7.11.1"/>
    </reaction>
</comment>
<dbReference type="InterPro" id="IPR000014">
    <property type="entry name" value="PAS"/>
</dbReference>
<dbReference type="Pfam" id="PF07714">
    <property type="entry name" value="PK_Tyr_Ser-Thr"/>
    <property type="match status" value="1"/>
</dbReference>
<dbReference type="GO" id="GO:0005524">
    <property type="term" value="F:ATP binding"/>
    <property type="evidence" value="ECO:0007669"/>
    <property type="project" value="UniProtKB-UniRule"/>
</dbReference>
<dbReference type="Pfam" id="PF00989">
    <property type="entry name" value="PAS"/>
    <property type="match status" value="1"/>
</dbReference>
<keyword evidence="12" id="KW-0472">Membrane</keyword>
<keyword evidence="13" id="KW-0675">Receptor</keyword>
<dbReference type="InterPro" id="IPR008271">
    <property type="entry name" value="Ser/Thr_kinase_AS"/>
</dbReference>
<evidence type="ECO:0000256" key="13">
    <source>
        <dbReference type="ARBA" id="ARBA00023170"/>
    </source>
</evidence>
<dbReference type="PROSITE" id="PS00107">
    <property type="entry name" value="PROTEIN_KINASE_ATP"/>
    <property type="match status" value="1"/>
</dbReference>
<dbReference type="SUPFAM" id="SSF55785">
    <property type="entry name" value="PYP-like sensor domain (PAS domain)"/>
    <property type="match status" value="1"/>
</dbReference>
<name>A0A200QUM9_MACCD</name>
<comment type="catalytic activity">
    <reaction evidence="14">
        <text>L-threonyl-[protein] + ATP = O-phospho-L-threonyl-[protein] + ADP + H(+)</text>
        <dbReference type="Rhea" id="RHEA:46608"/>
        <dbReference type="Rhea" id="RHEA-COMP:11060"/>
        <dbReference type="Rhea" id="RHEA-COMP:11605"/>
        <dbReference type="ChEBI" id="CHEBI:15378"/>
        <dbReference type="ChEBI" id="CHEBI:30013"/>
        <dbReference type="ChEBI" id="CHEBI:30616"/>
        <dbReference type="ChEBI" id="CHEBI:61977"/>
        <dbReference type="ChEBI" id="CHEBI:456216"/>
        <dbReference type="EC" id="2.7.11.1"/>
    </reaction>
</comment>
<evidence type="ECO:0000313" key="21">
    <source>
        <dbReference type="EMBL" id="OVA14145.1"/>
    </source>
</evidence>
<keyword evidence="10 16" id="KW-0067">ATP-binding</keyword>
<dbReference type="InParanoid" id="A0A200QUM9"/>
<evidence type="ECO:0000256" key="15">
    <source>
        <dbReference type="ARBA" id="ARBA00048679"/>
    </source>
</evidence>
<dbReference type="InterPro" id="IPR011009">
    <property type="entry name" value="Kinase-like_dom_sf"/>
</dbReference>
<dbReference type="CDD" id="cd13999">
    <property type="entry name" value="STKc_MAP3K-like"/>
    <property type="match status" value="1"/>
</dbReference>
<dbReference type="InterPro" id="IPR035965">
    <property type="entry name" value="PAS-like_dom_sf"/>
</dbReference>
<evidence type="ECO:0000256" key="8">
    <source>
        <dbReference type="ARBA" id="ARBA00022741"/>
    </source>
</evidence>
<dbReference type="SMART" id="SM00220">
    <property type="entry name" value="S_TKc"/>
    <property type="match status" value="1"/>
</dbReference>
<dbReference type="GO" id="GO:0006355">
    <property type="term" value="P:regulation of DNA-templated transcription"/>
    <property type="evidence" value="ECO:0007669"/>
    <property type="project" value="InterPro"/>
</dbReference>
<dbReference type="InterPro" id="IPR051681">
    <property type="entry name" value="Ser/Thr_Kinases-Pseudokinases"/>
</dbReference>
<evidence type="ECO:0000256" key="9">
    <source>
        <dbReference type="ARBA" id="ARBA00022777"/>
    </source>
</evidence>
<dbReference type="PROSITE" id="PS00108">
    <property type="entry name" value="PROTEIN_KINASE_ST"/>
    <property type="match status" value="1"/>
</dbReference>
<feature type="domain" description="Protein kinase" evidence="19">
    <location>
        <begin position="508"/>
        <end position="768"/>
    </location>
</feature>
<evidence type="ECO:0000259" key="19">
    <source>
        <dbReference type="PROSITE" id="PS50011"/>
    </source>
</evidence>
<dbReference type="PROSITE" id="PS50112">
    <property type="entry name" value="PAS"/>
    <property type="match status" value="1"/>
</dbReference>
<dbReference type="InterPro" id="IPR013767">
    <property type="entry name" value="PAS_fold"/>
</dbReference>
<evidence type="ECO:0000256" key="1">
    <source>
        <dbReference type="ARBA" id="ARBA00004370"/>
    </source>
</evidence>
<keyword evidence="5" id="KW-0600">Photoreceptor protein</keyword>
<keyword evidence="7" id="KW-0808">Transferase</keyword>
<dbReference type="Gene3D" id="3.30.450.20">
    <property type="entry name" value="PAS domain"/>
    <property type="match status" value="1"/>
</dbReference>
<dbReference type="PROSITE" id="PS50011">
    <property type="entry name" value="PROTEIN_KINASE_DOM"/>
    <property type="match status" value="1"/>
</dbReference>
<keyword evidence="4" id="KW-0723">Serine/threonine-protein kinase</keyword>
<evidence type="ECO:0000256" key="14">
    <source>
        <dbReference type="ARBA" id="ARBA00047899"/>
    </source>
</evidence>
<dbReference type="SUPFAM" id="SSF56112">
    <property type="entry name" value="Protein kinase-like (PK-like)"/>
    <property type="match status" value="1"/>
</dbReference>
<keyword evidence="17" id="KW-0175">Coiled coil</keyword>
<dbReference type="CDD" id="cd00130">
    <property type="entry name" value="PAS"/>
    <property type="match status" value="1"/>
</dbReference>
<dbReference type="NCBIfam" id="TIGR00229">
    <property type="entry name" value="sensory_box"/>
    <property type="match status" value="1"/>
</dbReference>
<dbReference type="STRING" id="56857.A0A200QUM9"/>
<evidence type="ECO:0000256" key="12">
    <source>
        <dbReference type="ARBA" id="ARBA00023136"/>
    </source>
</evidence>
<comment type="subcellular location">
    <subcellularLocation>
        <location evidence="1">Membrane</location>
    </subcellularLocation>
</comment>
<dbReference type="InterPro" id="IPR017441">
    <property type="entry name" value="Protein_kinase_ATP_BS"/>
</dbReference>
<dbReference type="EC" id="2.7.11.1" evidence="3"/>
<protein>
    <recommendedName>
        <fullName evidence="3">non-specific serine/threonine protein kinase</fullName>
        <ecNumber evidence="3">2.7.11.1</ecNumber>
    </recommendedName>
</protein>
<keyword evidence="8 16" id="KW-0547">Nucleotide-binding</keyword>
<evidence type="ECO:0000256" key="2">
    <source>
        <dbReference type="ARBA" id="ARBA00010507"/>
    </source>
</evidence>
<feature type="region of interest" description="Disordered" evidence="18">
    <location>
        <begin position="434"/>
        <end position="462"/>
    </location>
</feature>
<dbReference type="InterPro" id="IPR001245">
    <property type="entry name" value="Ser-Thr/Tyr_kinase_cat_dom"/>
</dbReference>
<dbReference type="PANTHER" id="PTHR44329:SF47">
    <property type="entry name" value="SERINE_THREONINE-PROTEIN KINASE ROCO5-RELATED"/>
    <property type="match status" value="1"/>
</dbReference>
<evidence type="ECO:0000256" key="5">
    <source>
        <dbReference type="ARBA" id="ARBA00022543"/>
    </source>
</evidence>
<evidence type="ECO:0000256" key="4">
    <source>
        <dbReference type="ARBA" id="ARBA00022527"/>
    </source>
</evidence>
<comment type="similarity">
    <text evidence="2">Belongs to the protein kinase superfamily. TKL Ser/Thr protein kinase family. RAF subfamily.</text>
</comment>
<keyword evidence="9" id="KW-0418">Kinase</keyword>
<dbReference type="GO" id="GO:0009881">
    <property type="term" value="F:photoreceptor activity"/>
    <property type="evidence" value="ECO:0007669"/>
    <property type="project" value="UniProtKB-KW"/>
</dbReference>
<reference evidence="21 22" key="1">
    <citation type="journal article" date="2017" name="Mol. Plant">
        <title>The Genome of Medicinal Plant Macleaya cordata Provides New Insights into Benzylisoquinoline Alkaloids Metabolism.</title>
        <authorList>
            <person name="Liu X."/>
            <person name="Liu Y."/>
            <person name="Huang P."/>
            <person name="Ma Y."/>
            <person name="Qing Z."/>
            <person name="Tang Q."/>
            <person name="Cao H."/>
            <person name="Cheng P."/>
            <person name="Zheng Y."/>
            <person name="Yuan Z."/>
            <person name="Zhou Y."/>
            <person name="Liu J."/>
            <person name="Tang Z."/>
            <person name="Zhuo Y."/>
            <person name="Zhang Y."/>
            <person name="Yu L."/>
            <person name="Huang J."/>
            <person name="Yang P."/>
            <person name="Peng Q."/>
            <person name="Zhang J."/>
            <person name="Jiang W."/>
            <person name="Zhang Z."/>
            <person name="Lin K."/>
            <person name="Ro D.K."/>
            <person name="Chen X."/>
            <person name="Xiong X."/>
            <person name="Shang Y."/>
            <person name="Huang S."/>
            <person name="Zeng J."/>
        </authorList>
    </citation>
    <scope>NUCLEOTIDE SEQUENCE [LARGE SCALE GENOMIC DNA]</scope>
    <source>
        <strain evidence="22">cv. BLH2017</strain>
        <tissue evidence="21">Root</tissue>
    </source>
</reference>
<dbReference type="EMBL" id="MVGT01001064">
    <property type="protein sequence ID" value="OVA14145.1"/>
    <property type="molecule type" value="Genomic_DNA"/>
</dbReference>
<evidence type="ECO:0000256" key="16">
    <source>
        <dbReference type="PROSITE-ProRule" id="PRU10141"/>
    </source>
</evidence>
<dbReference type="Gene3D" id="1.10.510.10">
    <property type="entry name" value="Transferase(Phosphotransferase) domain 1"/>
    <property type="match status" value="1"/>
</dbReference>
<dbReference type="FunCoup" id="A0A200QUM9">
    <property type="interactions" value="45"/>
</dbReference>
<dbReference type="Proteomes" id="UP000195402">
    <property type="component" value="Unassembled WGS sequence"/>
</dbReference>
<evidence type="ECO:0000259" key="20">
    <source>
        <dbReference type="PROSITE" id="PS50112"/>
    </source>
</evidence>
<evidence type="ECO:0000256" key="6">
    <source>
        <dbReference type="ARBA" id="ARBA00022606"/>
    </source>
</evidence>
<evidence type="ECO:0000256" key="7">
    <source>
        <dbReference type="ARBA" id="ARBA00022679"/>
    </source>
</evidence>
<comment type="caution">
    <text evidence="21">The sequence shown here is derived from an EMBL/GenBank/DDBJ whole genome shotgun (WGS) entry which is preliminary data.</text>
</comment>
<keyword evidence="22" id="KW-1185">Reference proteome</keyword>
<dbReference type="FunFam" id="3.30.200.20:FF:000060">
    <property type="entry name" value="Serine/threonine-protein kinase isoform 1"/>
    <property type="match status" value="1"/>
</dbReference>
<gene>
    <name evidence="21" type="ORF">BVC80_1787g238</name>
</gene>
<evidence type="ECO:0000256" key="17">
    <source>
        <dbReference type="SAM" id="Coils"/>
    </source>
</evidence>
<evidence type="ECO:0000256" key="10">
    <source>
        <dbReference type="ARBA" id="ARBA00022840"/>
    </source>
</evidence>
<feature type="domain" description="PAS" evidence="20">
    <location>
        <begin position="97"/>
        <end position="146"/>
    </location>
</feature>
<evidence type="ECO:0000256" key="18">
    <source>
        <dbReference type="SAM" id="MobiDB-lite"/>
    </source>
</evidence>
<dbReference type="AlphaFoldDB" id="A0A200QUM9"/>
<dbReference type="Gene3D" id="3.30.200.20">
    <property type="entry name" value="Phosphorylase Kinase, domain 1"/>
    <property type="match status" value="1"/>
</dbReference>
<feature type="binding site" evidence="16">
    <location>
        <position position="535"/>
    </location>
    <ligand>
        <name>ATP</name>
        <dbReference type="ChEBI" id="CHEBI:30616"/>
    </ligand>
</feature>